<evidence type="ECO:0000313" key="4">
    <source>
        <dbReference type="Proteomes" id="UP000188246"/>
    </source>
</evidence>
<reference evidence="3 4" key="1">
    <citation type="journal article" date="2010" name="Int. J. Syst. Evol. Microbiol.">
        <title>Vagococcus penaei sp. nov., isolated from spoilage microbiota of cooked shrimp (Penaeus vannamei).</title>
        <authorList>
            <person name="Jaffres E."/>
            <person name="Prevost H."/>
            <person name="Rossero A."/>
            <person name="Joffraud J.J."/>
            <person name="Dousset X."/>
        </authorList>
    </citation>
    <scope>NUCLEOTIDE SEQUENCE [LARGE SCALE GENOMIC DNA]</scope>
    <source>
        <strain evidence="3 4">CD276</strain>
    </source>
</reference>
<evidence type="ECO:0000256" key="1">
    <source>
        <dbReference type="ARBA" id="ARBA00015313"/>
    </source>
</evidence>
<sequence length="69" mass="7805">MKQTFNVPDMSCDHCINHIETALNQLDGVLKIKSSLRKKQVTVKFDQTIVSMDQLINQIKEAGYTAIPN</sequence>
<keyword evidence="2" id="KW-0479">Metal-binding</keyword>
<dbReference type="NCBIfam" id="TIGR00003">
    <property type="entry name" value="copper ion binding protein"/>
    <property type="match status" value="1"/>
</dbReference>
<dbReference type="InterPro" id="IPR000428">
    <property type="entry name" value="Cu-bd"/>
</dbReference>
<accession>A0A1Q2D4M1</accession>
<dbReference type="PROSITE" id="PS50846">
    <property type="entry name" value="HMA_2"/>
    <property type="match status" value="1"/>
</dbReference>
<evidence type="ECO:0000313" key="3">
    <source>
        <dbReference type="EMBL" id="AQP53360.1"/>
    </source>
</evidence>
<name>A0A1Q2D4M1_9ENTE</name>
<dbReference type="RefSeq" id="WP_077275452.1">
    <property type="nucleotide sequence ID" value="NZ_CP019609.1"/>
</dbReference>
<dbReference type="GO" id="GO:0005507">
    <property type="term" value="F:copper ion binding"/>
    <property type="evidence" value="ECO:0007669"/>
    <property type="project" value="InterPro"/>
</dbReference>
<dbReference type="Gene3D" id="3.30.70.100">
    <property type="match status" value="1"/>
</dbReference>
<dbReference type="STRING" id="633807.BW732_03335"/>
<dbReference type="Pfam" id="PF00403">
    <property type="entry name" value="HMA"/>
    <property type="match status" value="1"/>
</dbReference>
<dbReference type="FunFam" id="3.30.70.100:FF:000001">
    <property type="entry name" value="ATPase copper transporting beta"/>
    <property type="match status" value="1"/>
</dbReference>
<dbReference type="PANTHER" id="PTHR46594:SF4">
    <property type="entry name" value="P-TYPE CATION-TRANSPORTING ATPASE"/>
    <property type="match status" value="1"/>
</dbReference>
<dbReference type="KEGG" id="vpi:BW732_03335"/>
<dbReference type="OrthoDB" id="9813965at2"/>
<evidence type="ECO:0000256" key="2">
    <source>
        <dbReference type="ARBA" id="ARBA00022723"/>
    </source>
</evidence>
<dbReference type="CDD" id="cd00371">
    <property type="entry name" value="HMA"/>
    <property type="match status" value="1"/>
</dbReference>
<gene>
    <name evidence="3" type="ORF">BW732_03335</name>
</gene>
<dbReference type="InterPro" id="IPR036163">
    <property type="entry name" value="HMA_dom_sf"/>
</dbReference>
<dbReference type="SUPFAM" id="SSF55008">
    <property type="entry name" value="HMA, heavy metal-associated domain"/>
    <property type="match status" value="1"/>
</dbReference>
<dbReference type="PRINTS" id="PR00944">
    <property type="entry name" value="CUEXPORT"/>
</dbReference>
<dbReference type="PANTHER" id="PTHR46594">
    <property type="entry name" value="P-TYPE CATION-TRANSPORTING ATPASE"/>
    <property type="match status" value="1"/>
</dbReference>
<proteinExistence type="predicted"/>
<keyword evidence="4" id="KW-1185">Reference proteome</keyword>
<dbReference type="InterPro" id="IPR006121">
    <property type="entry name" value="HMA_dom"/>
</dbReference>
<protein>
    <recommendedName>
        <fullName evidence="1">Copper chaperone CopZ</fullName>
    </recommendedName>
</protein>
<dbReference type="InterPro" id="IPR006122">
    <property type="entry name" value="HMA_Cu_ion-bd"/>
</dbReference>
<dbReference type="Proteomes" id="UP000188246">
    <property type="component" value="Chromosome"/>
</dbReference>
<dbReference type="AlphaFoldDB" id="A0A1Q2D4M1"/>
<dbReference type="EMBL" id="CP019609">
    <property type="protein sequence ID" value="AQP53360.1"/>
    <property type="molecule type" value="Genomic_DNA"/>
</dbReference>
<organism evidence="3 4">
    <name type="scientific">Vagococcus penaei</name>
    <dbReference type="NCBI Taxonomy" id="633807"/>
    <lineage>
        <taxon>Bacteria</taxon>
        <taxon>Bacillati</taxon>
        <taxon>Bacillota</taxon>
        <taxon>Bacilli</taxon>
        <taxon>Lactobacillales</taxon>
        <taxon>Enterococcaceae</taxon>
        <taxon>Vagococcus</taxon>
    </lineage>
</organism>
<dbReference type="GO" id="GO:0006825">
    <property type="term" value="P:copper ion transport"/>
    <property type="evidence" value="ECO:0007669"/>
    <property type="project" value="InterPro"/>
</dbReference>